<evidence type="ECO:0008006" key="7">
    <source>
        <dbReference type="Google" id="ProtNLM"/>
    </source>
</evidence>
<dbReference type="EMBL" id="JARQZJ010000001">
    <property type="protein sequence ID" value="KAK9869784.1"/>
    <property type="molecule type" value="Genomic_DNA"/>
</dbReference>
<feature type="compositionally biased region" description="Polar residues" evidence="3">
    <location>
        <begin position="132"/>
        <end position="150"/>
    </location>
</feature>
<feature type="compositionally biased region" description="Polar residues" evidence="3">
    <location>
        <begin position="268"/>
        <end position="279"/>
    </location>
</feature>
<dbReference type="InterPro" id="IPR000618">
    <property type="entry name" value="Insect_cuticle"/>
</dbReference>
<accession>A0AAW1TNB2</accession>
<dbReference type="InterPro" id="IPR031311">
    <property type="entry name" value="CHIT_BIND_RR_consensus"/>
</dbReference>
<evidence type="ECO:0000313" key="5">
    <source>
        <dbReference type="EMBL" id="KAK9869784.1"/>
    </source>
</evidence>
<dbReference type="Pfam" id="PF00379">
    <property type="entry name" value="Chitin_bind_4"/>
    <property type="match status" value="2"/>
</dbReference>
<reference evidence="5 6" key="1">
    <citation type="submission" date="2023-03" db="EMBL/GenBank/DDBJ databases">
        <title>Genome insight into feeding habits of ladybird beetles.</title>
        <authorList>
            <person name="Li H.-S."/>
            <person name="Huang Y.-H."/>
            <person name="Pang H."/>
        </authorList>
    </citation>
    <scope>NUCLEOTIDE SEQUENCE [LARGE SCALE GENOMIC DNA]</scope>
    <source>
        <strain evidence="5">SYSU_2023b</strain>
        <tissue evidence="5">Whole body</tissue>
    </source>
</reference>
<evidence type="ECO:0000256" key="2">
    <source>
        <dbReference type="PROSITE-ProRule" id="PRU00497"/>
    </source>
</evidence>
<dbReference type="GO" id="GO:0062129">
    <property type="term" value="C:chitin-based extracellular matrix"/>
    <property type="evidence" value="ECO:0007669"/>
    <property type="project" value="TreeGrafter"/>
</dbReference>
<dbReference type="InterPro" id="IPR050468">
    <property type="entry name" value="Cuticle_Struct_Prot"/>
</dbReference>
<keyword evidence="6" id="KW-1185">Reference proteome</keyword>
<feature type="compositionally biased region" description="Polar residues" evidence="3">
    <location>
        <begin position="240"/>
        <end position="261"/>
    </location>
</feature>
<feature type="region of interest" description="Disordered" evidence="3">
    <location>
        <begin position="298"/>
        <end position="338"/>
    </location>
</feature>
<keyword evidence="1 2" id="KW-0193">Cuticle</keyword>
<evidence type="ECO:0000256" key="4">
    <source>
        <dbReference type="SAM" id="SignalP"/>
    </source>
</evidence>
<proteinExistence type="predicted"/>
<dbReference type="PANTHER" id="PTHR10380">
    <property type="entry name" value="CUTICLE PROTEIN"/>
    <property type="match status" value="1"/>
</dbReference>
<organism evidence="5 6">
    <name type="scientific">Henosepilachna vigintioctopunctata</name>
    <dbReference type="NCBI Taxonomy" id="420089"/>
    <lineage>
        <taxon>Eukaryota</taxon>
        <taxon>Metazoa</taxon>
        <taxon>Ecdysozoa</taxon>
        <taxon>Arthropoda</taxon>
        <taxon>Hexapoda</taxon>
        <taxon>Insecta</taxon>
        <taxon>Pterygota</taxon>
        <taxon>Neoptera</taxon>
        <taxon>Endopterygota</taxon>
        <taxon>Coleoptera</taxon>
        <taxon>Polyphaga</taxon>
        <taxon>Cucujiformia</taxon>
        <taxon>Coccinelloidea</taxon>
        <taxon>Coccinellidae</taxon>
        <taxon>Epilachninae</taxon>
        <taxon>Epilachnini</taxon>
        <taxon>Henosepilachna</taxon>
    </lineage>
</organism>
<sequence length="465" mass="50257">MGHKVRMILALAFLLGDLTNGTVKDPDEDRAYEFGFTIEGMQHRHEKKDINGIIQGEFGFITADGVYHVTVYATDENGNFRIISMKNIKVSPPLDGSPDFGSKQYSPIPKGPGSKLTQPKISVPSVQPLEQAKSSSTRRPNRAFTTQPTQKPSCAGCGYITTSKKPPVNSLPTYNKPSVGNLGTTSDGGGLFSGKQALKGIPNGSFTPLTGLKGPKYPGAEDLKQTNLGVHQSVFKPQGLPSNEPSQSRFSGNIPPSTKLSPNIAPLSFSQNTGVPKSNGEKQQIIQTLENRFNDFTGKTVDGGYSGPPASLPGFPAPNQPSKYSTPVDNASKSLRNPSPVEVSNGLIHIPGNPDIPIKDKYPGMVDGLPPGINEKDITNILYKFNWTVGFQGHYETGYKNGAKVGGYFVNGSDGISRVVTYVADEFGYRPKVRIINIGLDSPDTPKDDKTFELKSFEFVWYPVQ</sequence>
<keyword evidence="4" id="KW-0732">Signal</keyword>
<dbReference type="Proteomes" id="UP001431783">
    <property type="component" value="Unassembled WGS sequence"/>
</dbReference>
<dbReference type="AlphaFoldDB" id="A0AAW1TNB2"/>
<gene>
    <name evidence="5" type="ORF">WA026_003516</name>
</gene>
<dbReference type="PANTHER" id="PTHR10380:SF119">
    <property type="entry name" value="PROTEIN LETHAL(3)MALIGNANT BLOOD NEOPLASM 1"/>
    <property type="match status" value="1"/>
</dbReference>
<feature type="region of interest" description="Disordered" evidence="3">
    <location>
        <begin position="94"/>
        <end position="150"/>
    </location>
</feature>
<comment type="caution">
    <text evidence="5">The sequence shown here is derived from an EMBL/GenBank/DDBJ whole genome shotgun (WGS) entry which is preliminary data.</text>
</comment>
<evidence type="ECO:0000313" key="6">
    <source>
        <dbReference type="Proteomes" id="UP001431783"/>
    </source>
</evidence>
<feature type="signal peptide" evidence="4">
    <location>
        <begin position="1"/>
        <end position="21"/>
    </location>
</feature>
<feature type="region of interest" description="Disordered" evidence="3">
    <location>
        <begin position="237"/>
        <end position="279"/>
    </location>
</feature>
<dbReference type="GO" id="GO:0008010">
    <property type="term" value="F:structural constituent of chitin-based larval cuticle"/>
    <property type="evidence" value="ECO:0007669"/>
    <property type="project" value="TreeGrafter"/>
</dbReference>
<evidence type="ECO:0000256" key="3">
    <source>
        <dbReference type="SAM" id="MobiDB-lite"/>
    </source>
</evidence>
<dbReference type="PROSITE" id="PS00233">
    <property type="entry name" value="CHIT_BIND_RR_1"/>
    <property type="match status" value="1"/>
</dbReference>
<feature type="chain" id="PRO_5043743940" description="Protein lethal(3)malignant blood neoplasm 1" evidence="4">
    <location>
        <begin position="22"/>
        <end position="465"/>
    </location>
</feature>
<protein>
    <recommendedName>
        <fullName evidence="7">Protein lethal(3)malignant blood neoplasm 1</fullName>
    </recommendedName>
</protein>
<evidence type="ECO:0000256" key="1">
    <source>
        <dbReference type="ARBA" id="ARBA00022460"/>
    </source>
</evidence>
<feature type="compositionally biased region" description="Polar residues" evidence="3">
    <location>
        <begin position="320"/>
        <end position="337"/>
    </location>
</feature>
<name>A0AAW1TNB2_9CUCU</name>
<dbReference type="PROSITE" id="PS51155">
    <property type="entry name" value="CHIT_BIND_RR_2"/>
    <property type="match status" value="2"/>
</dbReference>